<comment type="caution">
    <text evidence="3">The sequence shown here is derived from an EMBL/GenBank/DDBJ whole genome shotgun (WGS) entry which is preliminary data.</text>
</comment>
<proteinExistence type="predicted"/>
<accession>A0A414W0J0</accession>
<reference evidence="3 5" key="1">
    <citation type="submission" date="2018-08" db="EMBL/GenBank/DDBJ databases">
        <title>A genome reference for cultivated species of the human gut microbiota.</title>
        <authorList>
            <person name="Zou Y."/>
            <person name="Xue W."/>
            <person name="Luo G."/>
        </authorList>
    </citation>
    <scope>NUCLEOTIDE SEQUENCE [LARGE SCALE GENOMIC DNA]</scope>
    <source>
        <strain evidence="3 5">AM18-2AC</strain>
    </source>
</reference>
<evidence type="ECO:0000313" key="6">
    <source>
        <dbReference type="Proteomes" id="UP000293506"/>
    </source>
</evidence>
<evidence type="ECO:0000313" key="3">
    <source>
        <dbReference type="EMBL" id="RHH17805.1"/>
    </source>
</evidence>
<evidence type="ECO:0000313" key="5">
    <source>
        <dbReference type="Proteomes" id="UP000284024"/>
    </source>
</evidence>
<dbReference type="InterPro" id="IPR031564">
    <property type="entry name" value="Flp1-like"/>
</dbReference>
<name>A0A414W0J0_9FIRM</name>
<organism evidence="3 5">
    <name type="scientific">Blautia obeum</name>
    <dbReference type="NCBI Taxonomy" id="40520"/>
    <lineage>
        <taxon>Bacteria</taxon>
        <taxon>Bacillati</taxon>
        <taxon>Bacillota</taxon>
        <taxon>Clostridia</taxon>
        <taxon>Lachnospirales</taxon>
        <taxon>Lachnospiraceae</taxon>
        <taxon>Blautia</taxon>
    </lineage>
</organism>
<feature type="domain" description="Putative Flagellin Flp1-like" evidence="2">
    <location>
        <begin position="39"/>
        <end position="83"/>
    </location>
</feature>
<keyword evidence="1" id="KW-0472">Membrane</keyword>
<evidence type="ECO:0000256" key="1">
    <source>
        <dbReference type="SAM" id="Phobius"/>
    </source>
</evidence>
<dbReference type="Proteomes" id="UP000284024">
    <property type="component" value="Unassembled WGS sequence"/>
</dbReference>
<dbReference type="AlphaFoldDB" id="A0A414W0J0"/>
<dbReference type="Pfam" id="PF16982">
    <property type="entry name" value="Flp1_like"/>
    <property type="match status" value="1"/>
</dbReference>
<protein>
    <recommendedName>
        <fullName evidence="2">Putative Flagellin Flp1-like domain-containing protein</fullName>
    </recommendedName>
</protein>
<keyword evidence="1" id="KW-0812">Transmembrane</keyword>
<sequence length="99" mass="11493">MPFIINNRHFMKEEKRMLEMLNKMWIGATCRLHNFVEDFKHEEKGAAEIVAIILVIVVVIAVVVVFRERIMDLVSNTFDDADKVKDTSFLEIGNLKTLL</sequence>
<evidence type="ECO:0000259" key="2">
    <source>
        <dbReference type="Pfam" id="PF16982"/>
    </source>
</evidence>
<evidence type="ECO:0000313" key="4">
    <source>
        <dbReference type="EMBL" id="RYT67888.1"/>
    </source>
</evidence>
<keyword evidence="1" id="KW-1133">Transmembrane helix</keyword>
<reference evidence="4 6" key="2">
    <citation type="journal article" date="2019" name="Science, e1252229">
        <title>Invertible promoters mediate bacterial phase variation, antibiotic resistance, and host adaptation in the gut.</title>
        <authorList>
            <person name="Jiang X."/>
            <person name="Hall A.B."/>
            <person name="Arthur T.D."/>
            <person name="Plichta D.R."/>
            <person name="Covington C.T."/>
            <person name="Poyet M."/>
            <person name="Crothers J."/>
            <person name="Moses P.L."/>
            <person name="Tolonen A.C."/>
            <person name="Vlamakis H."/>
            <person name="Alm E.J."/>
            <person name="Xavier R.J."/>
        </authorList>
    </citation>
    <scope>NUCLEOTIDE SEQUENCE [LARGE SCALE GENOMIC DNA]</scope>
    <source>
        <strain evidence="6">af_0058</strain>
        <strain evidence="4">Af_0058</strain>
    </source>
</reference>
<dbReference type="EMBL" id="RCXQ01000003">
    <property type="protein sequence ID" value="RYT67888.1"/>
    <property type="molecule type" value="Genomic_DNA"/>
</dbReference>
<feature type="transmembrane region" description="Helical" evidence="1">
    <location>
        <begin position="45"/>
        <end position="66"/>
    </location>
</feature>
<dbReference type="Proteomes" id="UP000293506">
    <property type="component" value="Unassembled WGS sequence"/>
</dbReference>
<dbReference type="EMBL" id="QRJH01000005">
    <property type="protein sequence ID" value="RHH17805.1"/>
    <property type="molecule type" value="Genomic_DNA"/>
</dbReference>
<gene>
    <name evidence="3" type="ORF">DW222_10370</name>
    <name evidence="4" type="ORF">EAI82_05065</name>
</gene>